<dbReference type="OrthoDB" id="9795689at2"/>
<organism evidence="1 2">
    <name type="scientific">Methylocaldum marinum</name>
    <dbReference type="NCBI Taxonomy" id="1432792"/>
    <lineage>
        <taxon>Bacteria</taxon>
        <taxon>Pseudomonadati</taxon>
        <taxon>Pseudomonadota</taxon>
        <taxon>Gammaproteobacteria</taxon>
        <taxon>Methylococcales</taxon>
        <taxon>Methylococcaceae</taxon>
        <taxon>Methylocaldum</taxon>
    </lineage>
</organism>
<dbReference type="SMART" id="SM01101">
    <property type="entry name" value="CRISPR_assoc"/>
    <property type="match status" value="1"/>
</dbReference>
<accession>A0A250KZR6</accession>
<evidence type="ECO:0000313" key="2">
    <source>
        <dbReference type="Proteomes" id="UP000266313"/>
    </source>
</evidence>
<dbReference type="NCBIfam" id="TIGR01907">
    <property type="entry name" value="casE_Cse3"/>
    <property type="match status" value="1"/>
</dbReference>
<dbReference type="Pfam" id="PF08798">
    <property type="entry name" value="CRISPR_assoc"/>
    <property type="match status" value="1"/>
</dbReference>
<gene>
    <name evidence="1" type="ORF">sS8_4541</name>
</gene>
<reference evidence="1 2" key="1">
    <citation type="submission" date="2016-12" db="EMBL/GenBank/DDBJ databases">
        <title>Genome sequencing of Methylocaldum marinum.</title>
        <authorList>
            <person name="Takeuchi M."/>
            <person name="Kamagata Y."/>
            <person name="Hiraoka S."/>
            <person name="Oshima K."/>
            <person name="Hattori M."/>
            <person name="Iwasaki W."/>
        </authorList>
    </citation>
    <scope>NUCLEOTIDE SEQUENCE [LARGE SCALE GENOMIC DNA]</scope>
    <source>
        <strain evidence="1 2">S8</strain>
    </source>
</reference>
<name>A0A250KZR6_9GAMM</name>
<evidence type="ECO:0000313" key="1">
    <source>
        <dbReference type="EMBL" id="BBA36471.1"/>
    </source>
</evidence>
<dbReference type="InterPro" id="IPR010179">
    <property type="entry name" value="CRISPR-assoc_prot_Cse3"/>
</dbReference>
<dbReference type="EMBL" id="AP017928">
    <property type="protein sequence ID" value="BBA36471.1"/>
    <property type="molecule type" value="Genomic_DNA"/>
</dbReference>
<dbReference type="SUPFAM" id="SSF117987">
    <property type="entry name" value="CRISPR-associated protein"/>
    <property type="match status" value="2"/>
</dbReference>
<sequence length="226" mass="25899">MGAQFLGTDDGTGGSLMSWLARALIEPDLAAYRRLELTDSYAWHRAAWQAFPKLDGQPRPFLSRLDSGPDGFTLLLLSKEHRPERPDWCPEECWAVKSITPEFLGHRQYRFDLRANPTRKVLKFDTNGERTKNGRRKPLTRIDEQSEWLRRKAMESGFNVLEAPEVGFCQDQVFRKRNGHGVHTGVRFRGVLEVTDQQQFEEAFYKGIGSAKGFGFGMLLLQPVRI</sequence>
<proteinExistence type="predicted"/>
<dbReference type="CDD" id="cd09727">
    <property type="entry name" value="Cas6_I-E"/>
    <property type="match status" value="1"/>
</dbReference>
<dbReference type="Proteomes" id="UP000266313">
    <property type="component" value="Chromosome"/>
</dbReference>
<dbReference type="Gene3D" id="3.30.70.1210">
    <property type="entry name" value="Crispr-associated protein, domain 2"/>
    <property type="match status" value="1"/>
</dbReference>
<dbReference type="Gene3D" id="3.30.70.1200">
    <property type="entry name" value="Crispr-associated protein, domain 1"/>
    <property type="match status" value="1"/>
</dbReference>
<keyword evidence="2" id="KW-1185">Reference proteome</keyword>
<dbReference type="AlphaFoldDB" id="A0A250KZR6"/>
<dbReference type="KEGG" id="mmai:sS8_4541"/>
<protein>
    <submittedName>
        <fullName evidence="1">CRISPR-associated protein, Cse3 family</fullName>
    </submittedName>
</protein>